<organism evidence="2 3">
    <name type="scientific">Saguinus oedipus</name>
    <name type="common">Cotton-top tamarin</name>
    <name type="synonym">Oedipomidas oedipus</name>
    <dbReference type="NCBI Taxonomy" id="9490"/>
    <lineage>
        <taxon>Eukaryota</taxon>
        <taxon>Metazoa</taxon>
        <taxon>Chordata</taxon>
        <taxon>Craniata</taxon>
        <taxon>Vertebrata</taxon>
        <taxon>Euteleostomi</taxon>
        <taxon>Mammalia</taxon>
        <taxon>Eutheria</taxon>
        <taxon>Euarchontoglires</taxon>
        <taxon>Primates</taxon>
        <taxon>Haplorrhini</taxon>
        <taxon>Platyrrhini</taxon>
        <taxon>Cebidae</taxon>
        <taxon>Callitrichinae</taxon>
        <taxon>Saguinus</taxon>
    </lineage>
</organism>
<comment type="caution">
    <text evidence="2">The sequence shown here is derived from an EMBL/GenBank/DDBJ whole genome shotgun (WGS) entry which is preliminary data.</text>
</comment>
<evidence type="ECO:0000256" key="1">
    <source>
        <dbReference type="SAM" id="MobiDB-lite"/>
    </source>
</evidence>
<gene>
    <name evidence="2" type="ORF">P7K49_033570</name>
</gene>
<feature type="compositionally biased region" description="Polar residues" evidence="1">
    <location>
        <begin position="69"/>
        <end position="81"/>
    </location>
</feature>
<feature type="compositionally biased region" description="Low complexity" evidence="1">
    <location>
        <begin position="98"/>
        <end position="121"/>
    </location>
</feature>
<accession>A0ABQ9TSA7</accession>
<proteinExistence type="predicted"/>
<feature type="region of interest" description="Disordered" evidence="1">
    <location>
        <begin position="33"/>
        <end position="140"/>
    </location>
</feature>
<evidence type="ECO:0000313" key="2">
    <source>
        <dbReference type="EMBL" id="KAK2087663.1"/>
    </source>
</evidence>
<reference evidence="2 3" key="1">
    <citation type="submission" date="2023-05" db="EMBL/GenBank/DDBJ databases">
        <title>B98-5 Cell Line De Novo Hybrid Assembly: An Optical Mapping Approach.</title>
        <authorList>
            <person name="Kananen K."/>
            <person name="Auerbach J.A."/>
            <person name="Kautto E."/>
            <person name="Blachly J.S."/>
        </authorList>
    </citation>
    <scope>NUCLEOTIDE SEQUENCE [LARGE SCALE GENOMIC DNA]</scope>
    <source>
        <strain evidence="2">B95-8</strain>
        <tissue evidence="2">Cell line</tissue>
    </source>
</reference>
<keyword evidence="3" id="KW-1185">Reference proteome</keyword>
<feature type="compositionally biased region" description="Pro residues" evidence="1">
    <location>
        <begin position="122"/>
        <end position="131"/>
    </location>
</feature>
<evidence type="ECO:0000313" key="3">
    <source>
        <dbReference type="Proteomes" id="UP001266305"/>
    </source>
</evidence>
<protein>
    <submittedName>
        <fullName evidence="2">Uncharacterized protein</fullName>
    </submittedName>
</protein>
<name>A0ABQ9TSA7_SAGOE</name>
<sequence length="140" mass="15024">MGAQNSPATSRAPRGVLETQTVLYVLRHQAPSRLTPAEISDNPLPVPSPLFPRGSLRNPLPWPAHLGQRRTQNSLPTSIQPSHPAVGGRVFIDPPPLQQSSPTTGSQQPRSAPPSALASYPTSPPPLPPSFLPLGWRVHH</sequence>
<dbReference type="Proteomes" id="UP001266305">
    <property type="component" value="Unassembled WGS sequence"/>
</dbReference>
<dbReference type="EMBL" id="JASSZA010000019">
    <property type="protein sequence ID" value="KAK2087663.1"/>
    <property type="molecule type" value="Genomic_DNA"/>
</dbReference>